<keyword evidence="3" id="KW-1185">Reference proteome</keyword>
<comment type="caution">
    <text evidence="2">The sequence shown here is derived from an EMBL/GenBank/DDBJ whole genome shotgun (WGS) entry which is preliminary data.</text>
</comment>
<protein>
    <submittedName>
        <fullName evidence="2">Uncharacterized protein</fullName>
    </submittedName>
</protein>
<proteinExistence type="predicted"/>
<evidence type="ECO:0000313" key="3">
    <source>
        <dbReference type="Proteomes" id="UP000322245"/>
    </source>
</evidence>
<dbReference type="AlphaFoldDB" id="A0A5D3AS94"/>
<gene>
    <name evidence="2" type="ORF">B9479_006341</name>
</gene>
<feature type="region of interest" description="Disordered" evidence="1">
    <location>
        <begin position="1"/>
        <end position="80"/>
    </location>
</feature>
<feature type="region of interest" description="Disordered" evidence="1">
    <location>
        <begin position="387"/>
        <end position="430"/>
    </location>
</feature>
<evidence type="ECO:0000256" key="1">
    <source>
        <dbReference type="SAM" id="MobiDB-lite"/>
    </source>
</evidence>
<dbReference type="EMBL" id="NIDF01000105">
    <property type="protein sequence ID" value="TYJ53013.1"/>
    <property type="molecule type" value="Genomic_DNA"/>
</dbReference>
<organism evidence="2 3">
    <name type="scientific">Cryptococcus floricola</name>
    <dbReference type="NCBI Taxonomy" id="2591691"/>
    <lineage>
        <taxon>Eukaryota</taxon>
        <taxon>Fungi</taxon>
        <taxon>Dikarya</taxon>
        <taxon>Basidiomycota</taxon>
        <taxon>Agaricomycotina</taxon>
        <taxon>Tremellomycetes</taxon>
        <taxon>Tremellales</taxon>
        <taxon>Cryptococcaceae</taxon>
        <taxon>Cryptococcus</taxon>
    </lineage>
</organism>
<feature type="compositionally biased region" description="Basic and acidic residues" evidence="1">
    <location>
        <begin position="419"/>
        <end position="430"/>
    </location>
</feature>
<feature type="compositionally biased region" description="Polar residues" evidence="1">
    <location>
        <begin position="1"/>
        <end position="10"/>
    </location>
</feature>
<accession>A0A5D3AS94</accession>
<name>A0A5D3AS94_9TREE</name>
<sequence length="430" mass="47444">MRDITSSISSEPDIAAGQSLLDAQDRDLPPTLNAAAASTNTVACSRPMEPAALTSPPATMSDPDTDPYGVSRGTDFVDSQAGTQRLNRSLKDSLDTLLDGFRAQLAEFALENGVQTTAVERYVFAPRRLPNDWAIFQACDLGKSFTKDYKAKHDGTSTKDAYAAFKEEKGDSLEEVLFESYGETQSRAIGKSGKGSNEVERASLANRMESQLKPIFNHMERQHGLSFVWACVSSNPPDNFSASIMTQNAVTVFAERLKHYNFKRMVQDLSLVLKGSLAEARSREIMMKRKMSSQAENLTVAQKNDIVKEHLLTSYNEALTEASAILSKRYVAKTNIQYQQKALTKQGIKLHLPDGIELDDLARPNSHSILDRLLTAIHKHSIYFSPLPNLEQQAGPPARKRRRRDTLPSAGNDDDRDESSDREGAEASGA</sequence>
<evidence type="ECO:0000313" key="2">
    <source>
        <dbReference type="EMBL" id="TYJ53013.1"/>
    </source>
</evidence>
<dbReference type="Proteomes" id="UP000322245">
    <property type="component" value="Unassembled WGS sequence"/>
</dbReference>
<reference evidence="2 3" key="1">
    <citation type="submission" date="2017-05" db="EMBL/GenBank/DDBJ databases">
        <title>The Genome Sequence of Tsuchiyaea wingfieldii DSM 27421.</title>
        <authorList>
            <person name="Cuomo C."/>
            <person name="Passer A."/>
            <person name="Billmyre B."/>
            <person name="Heitman J."/>
        </authorList>
    </citation>
    <scope>NUCLEOTIDE SEQUENCE [LARGE SCALE GENOMIC DNA]</scope>
    <source>
        <strain evidence="2 3">DSM 27421</strain>
    </source>
</reference>